<name>A0A2L0F1K8_SORCE</name>
<dbReference type="AlphaFoldDB" id="A0A2L0F1K8"/>
<sequence length="248" mass="25360">MPTRPTEGRIMPPRRPTARRDRRARAAVALATQAAAAIAALLGLAAPAAAQAPGQGAPPGPAIEGPAGAPAAPGAFQAPPRAQLLPPPPGYFPPPPPALPPWANPRTIVYEEGDPIPRGYALKTRADRALVGAGLVTFSIGYAVSFTVAGIAGLAEDTGGEFAPLFLPFVGPTIATSTLDAEGAGTFWLTVDMAVQVGGLILIAAGLAHEDVYLERQFDTGPSGVTHAASRWPEVSIGASSAALQWRF</sequence>
<protein>
    <submittedName>
        <fullName evidence="2">Uncharacterized protein</fullName>
    </submittedName>
</protein>
<evidence type="ECO:0000313" key="2">
    <source>
        <dbReference type="EMBL" id="AUX45452.1"/>
    </source>
</evidence>
<gene>
    <name evidence="2" type="ORF">SOCE26_069430</name>
</gene>
<evidence type="ECO:0000256" key="1">
    <source>
        <dbReference type="SAM" id="MobiDB-lite"/>
    </source>
</evidence>
<dbReference type="EMBL" id="CP012673">
    <property type="protein sequence ID" value="AUX45452.1"/>
    <property type="molecule type" value="Genomic_DNA"/>
</dbReference>
<proteinExistence type="predicted"/>
<reference evidence="2 3" key="1">
    <citation type="submission" date="2015-09" db="EMBL/GenBank/DDBJ databases">
        <title>Sorangium comparison.</title>
        <authorList>
            <person name="Zaburannyi N."/>
            <person name="Bunk B."/>
            <person name="Overmann J."/>
            <person name="Mueller R."/>
        </authorList>
    </citation>
    <scope>NUCLEOTIDE SEQUENCE [LARGE SCALE GENOMIC DNA]</scope>
    <source>
        <strain evidence="2 3">So ce26</strain>
    </source>
</reference>
<feature type="region of interest" description="Disordered" evidence="1">
    <location>
        <begin position="50"/>
        <end position="98"/>
    </location>
</feature>
<feature type="compositionally biased region" description="Low complexity" evidence="1">
    <location>
        <begin position="62"/>
        <end position="84"/>
    </location>
</feature>
<evidence type="ECO:0000313" key="3">
    <source>
        <dbReference type="Proteomes" id="UP000238348"/>
    </source>
</evidence>
<dbReference type="Proteomes" id="UP000238348">
    <property type="component" value="Chromosome"/>
</dbReference>
<organism evidence="2 3">
    <name type="scientific">Sorangium cellulosum</name>
    <name type="common">Polyangium cellulosum</name>
    <dbReference type="NCBI Taxonomy" id="56"/>
    <lineage>
        <taxon>Bacteria</taxon>
        <taxon>Pseudomonadati</taxon>
        <taxon>Myxococcota</taxon>
        <taxon>Polyangia</taxon>
        <taxon>Polyangiales</taxon>
        <taxon>Polyangiaceae</taxon>
        <taxon>Sorangium</taxon>
    </lineage>
</organism>
<feature type="compositionally biased region" description="Pro residues" evidence="1">
    <location>
        <begin position="85"/>
        <end position="98"/>
    </location>
</feature>
<feature type="region of interest" description="Disordered" evidence="1">
    <location>
        <begin position="1"/>
        <end position="23"/>
    </location>
</feature>
<accession>A0A2L0F1K8</accession>